<dbReference type="PANTHER" id="PTHR22930:SF269">
    <property type="entry name" value="NUCLEASE HARBI1-LIKE PROTEIN"/>
    <property type="match status" value="1"/>
</dbReference>
<dbReference type="EMBL" id="JAWDGP010007062">
    <property type="protein sequence ID" value="KAK3730709.1"/>
    <property type="molecule type" value="Genomic_DNA"/>
</dbReference>
<keyword evidence="10" id="KW-1185">Reference proteome</keyword>
<evidence type="ECO:0000256" key="3">
    <source>
        <dbReference type="ARBA" id="ARBA00006958"/>
    </source>
</evidence>
<keyword evidence="4" id="KW-0540">Nuclease</keyword>
<dbReference type="InterPro" id="IPR045249">
    <property type="entry name" value="HARBI1-like"/>
</dbReference>
<comment type="cofactor">
    <cofactor evidence="1">
        <name>a divalent metal cation</name>
        <dbReference type="ChEBI" id="CHEBI:60240"/>
    </cofactor>
</comment>
<comment type="caution">
    <text evidence="9">The sequence shown here is derived from an EMBL/GenBank/DDBJ whole genome shotgun (WGS) entry which is preliminary data.</text>
</comment>
<keyword evidence="7" id="KW-0539">Nucleus</keyword>
<gene>
    <name evidence="9" type="ORF">RRG08_041488</name>
</gene>
<protein>
    <recommendedName>
        <fullName evidence="8">DDE Tnp4 domain-containing protein</fullName>
    </recommendedName>
</protein>
<evidence type="ECO:0000313" key="9">
    <source>
        <dbReference type="EMBL" id="KAK3730709.1"/>
    </source>
</evidence>
<keyword evidence="5" id="KW-0479">Metal-binding</keyword>
<dbReference type="InterPro" id="IPR027806">
    <property type="entry name" value="HARBI1_dom"/>
</dbReference>
<organism evidence="9 10">
    <name type="scientific">Elysia crispata</name>
    <name type="common">lettuce slug</name>
    <dbReference type="NCBI Taxonomy" id="231223"/>
    <lineage>
        <taxon>Eukaryota</taxon>
        <taxon>Metazoa</taxon>
        <taxon>Spiralia</taxon>
        <taxon>Lophotrochozoa</taxon>
        <taxon>Mollusca</taxon>
        <taxon>Gastropoda</taxon>
        <taxon>Heterobranchia</taxon>
        <taxon>Euthyneura</taxon>
        <taxon>Panpulmonata</taxon>
        <taxon>Sacoglossa</taxon>
        <taxon>Placobranchoidea</taxon>
        <taxon>Plakobranchidae</taxon>
        <taxon>Elysia</taxon>
    </lineage>
</organism>
<dbReference type="Proteomes" id="UP001283361">
    <property type="component" value="Unassembled WGS sequence"/>
</dbReference>
<evidence type="ECO:0000256" key="7">
    <source>
        <dbReference type="ARBA" id="ARBA00023242"/>
    </source>
</evidence>
<dbReference type="GO" id="GO:0004518">
    <property type="term" value="F:nuclease activity"/>
    <property type="evidence" value="ECO:0007669"/>
    <property type="project" value="UniProtKB-KW"/>
</dbReference>
<evidence type="ECO:0000313" key="10">
    <source>
        <dbReference type="Proteomes" id="UP001283361"/>
    </source>
</evidence>
<evidence type="ECO:0000256" key="2">
    <source>
        <dbReference type="ARBA" id="ARBA00004123"/>
    </source>
</evidence>
<proteinExistence type="inferred from homology"/>
<evidence type="ECO:0000256" key="6">
    <source>
        <dbReference type="ARBA" id="ARBA00022801"/>
    </source>
</evidence>
<evidence type="ECO:0000259" key="8">
    <source>
        <dbReference type="Pfam" id="PF13359"/>
    </source>
</evidence>
<reference evidence="9" key="1">
    <citation type="journal article" date="2023" name="G3 (Bethesda)">
        <title>A reference genome for the long-term kleptoplast-retaining sea slug Elysia crispata morphotype clarki.</title>
        <authorList>
            <person name="Eastman K.E."/>
            <person name="Pendleton A.L."/>
            <person name="Shaikh M.A."/>
            <person name="Suttiyut T."/>
            <person name="Ogas R."/>
            <person name="Tomko P."/>
            <person name="Gavelis G."/>
            <person name="Widhalm J.R."/>
            <person name="Wisecaver J.H."/>
        </authorList>
    </citation>
    <scope>NUCLEOTIDE SEQUENCE</scope>
    <source>
        <strain evidence="9">ECLA1</strain>
    </source>
</reference>
<accession>A0AAE0Y2K0</accession>
<evidence type="ECO:0000256" key="4">
    <source>
        <dbReference type="ARBA" id="ARBA00022722"/>
    </source>
</evidence>
<dbReference type="GO" id="GO:0005634">
    <property type="term" value="C:nucleus"/>
    <property type="evidence" value="ECO:0007669"/>
    <property type="project" value="UniProtKB-SubCell"/>
</dbReference>
<dbReference type="AlphaFoldDB" id="A0AAE0Y2K0"/>
<keyword evidence="6" id="KW-0378">Hydrolase</keyword>
<dbReference type="GO" id="GO:0046872">
    <property type="term" value="F:metal ion binding"/>
    <property type="evidence" value="ECO:0007669"/>
    <property type="project" value="UniProtKB-KW"/>
</dbReference>
<sequence length="367" mass="41833">MSSEDEFMLLDSFLLLNSVKKSVTHDPIHPINRERRHFGEYHHLFCELKHDPARFHAYTRMSIDTFQYILTKIEHRLIKNRCNLHDPILSEERLVITLRYLGNGTSFRSLAFSFRMGKTTVAEIVYETVVAIWEELQPIHMPVPSEENLRSVAAGFLSNWNFPNCVGAIDGKHVPIRCPSNSGSMFFNYKKFFSVILQGVSDANYRFINIDVGGSGKQSDGGTFQASEFYRALTDGKINLPKHSFLPQTNVVAPYVLNGDEAYPLLPFVLKPYSGTHLPLDKECFNKRLSRARKTVECAFGLLTSKWRVLAKGIETRVDMVDSIVKCVCILHNTVIDKDGFQQNLTEVSVRSVFWQNSGRPTNEAVY</sequence>
<feature type="domain" description="DDE Tnp4" evidence="8">
    <location>
        <begin position="169"/>
        <end position="333"/>
    </location>
</feature>
<dbReference type="GO" id="GO:0016787">
    <property type="term" value="F:hydrolase activity"/>
    <property type="evidence" value="ECO:0007669"/>
    <property type="project" value="UniProtKB-KW"/>
</dbReference>
<dbReference type="PANTHER" id="PTHR22930">
    <property type="match status" value="1"/>
</dbReference>
<dbReference type="Pfam" id="PF13359">
    <property type="entry name" value="DDE_Tnp_4"/>
    <property type="match status" value="1"/>
</dbReference>
<comment type="similarity">
    <text evidence="3">Belongs to the HARBI1 family.</text>
</comment>
<comment type="subcellular location">
    <subcellularLocation>
        <location evidence="2">Nucleus</location>
    </subcellularLocation>
</comment>
<evidence type="ECO:0000256" key="5">
    <source>
        <dbReference type="ARBA" id="ARBA00022723"/>
    </source>
</evidence>
<name>A0AAE0Y2K0_9GAST</name>
<evidence type="ECO:0000256" key="1">
    <source>
        <dbReference type="ARBA" id="ARBA00001968"/>
    </source>
</evidence>